<protein>
    <submittedName>
        <fullName evidence="1">Membrane or secreted protein</fullName>
    </submittedName>
</protein>
<organism evidence="1">
    <name type="scientific">gut metagenome</name>
    <dbReference type="NCBI Taxonomy" id="749906"/>
    <lineage>
        <taxon>unclassified sequences</taxon>
        <taxon>metagenomes</taxon>
        <taxon>organismal metagenomes</taxon>
    </lineage>
</organism>
<evidence type="ECO:0000313" key="1">
    <source>
        <dbReference type="EMBL" id="EJX09654.1"/>
    </source>
</evidence>
<gene>
    <name evidence="1" type="ORF">EVA_02233</name>
</gene>
<reference evidence="1" key="1">
    <citation type="journal article" date="2012" name="PLoS ONE">
        <title>Gene sets for utilization of primary and secondary nutrition supplies in the distal gut of endangered iberian lynx.</title>
        <authorList>
            <person name="Alcaide M."/>
            <person name="Messina E."/>
            <person name="Richter M."/>
            <person name="Bargiela R."/>
            <person name="Peplies J."/>
            <person name="Huws S.A."/>
            <person name="Newbold C.J."/>
            <person name="Golyshin P.N."/>
            <person name="Simon M.A."/>
            <person name="Lopez G."/>
            <person name="Yakimov M.M."/>
            <person name="Ferrer M."/>
        </authorList>
    </citation>
    <scope>NUCLEOTIDE SEQUENCE</scope>
</reference>
<proteinExistence type="predicted"/>
<comment type="caution">
    <text evidence="1">The sequence shown here is derived from an EMBL/GenBank/DDBJ whole genome shotgun (WGS) entry which is preliminary data.</text>
</comment>
<dbReference type="EMBL" id="AMCI01000342">
    <property type="protein sequence ID" value="EJX09654.1"/>
    <property type="molecule type" value="Genomic_DNA"/>
</dbReference>
<dbReference type="AlphaFoldDB" id="J9GPK5"/>
<accession>J9GPK5</accession>
<sequence>MIKFTYTFLGFIFFTSLLAASIVPPVASKSSCSKITSFSPMASLCICTVSFPYSLL</sequence>
<name>J9GPK5_9ZZZZ</name>